<keyword evidence="2" id="KW-0813">Transport</keyword>
<dbReference type="RefSeq" id="WP_068955288.1">
    <property type="nucleotide sequence ID" value="NZ_LGLV01000010.1"/>
</dbReference>
<name>A0A1C7NZ88_9HYPH</name>
<keyword evidence="6 10" id="KW-0067">ATP-binding</keyword>
<dbReference type="Pfam" id="PF00005">
    <property type="entry name" value="ABC_tran"/>
    <property type="match status" value="1"/>
</dbReference>
<keyword evidence="4" id="KW-0997">Cell inner membrane</keyword>
<keyword evidence="3" id="KW-1003">Cell membrane</keyword>
<gene>
    <name evidence="10" type="ORF">ADU59_16780</name>
</gene>
<evidence type="ECO:0000256" key="8">
    <source>
        <dbReference type="ARBA" id="ARBA00023136"/>
    </source>
</evidence>
<dbReference type="InterPro" id="IPR003593">
    <property type="entry name" value="AAA+_ATPase"/>
</dbReference>
<dbReference type="SUPFAM" id="SSF52540">
    <property type="entry name" value="P-loop containing nucleoside triphosphate hydrolases"/>
    <property type="match status" value="1"/>
</dbReference>
<keyword evidence="5" id="KW-0547">Nucleotide-binding</keyword>
<evidence type="ECO:0000256" key="4">
    <source>
        <dbReference type="ARBA" id="ARBA00022519"/>
    </source>
</evidence>
<evidence type="ECO:0000256" key="1">
    <source>
        <dbReference type="ARBA" id="ARBA00005417"/>
    </source>
</evidence>
<feature type="domain" description="ABC transporter" evidence="9">
    <location>
        <begin position="10"/>
        <end position="238"/>
    </location>
</feature>
<protein>
    <submittedName>
        <fullName evidence="10">Thiamine ABC transporter ATP-binding protein</fullName>
    </submittedName>
</protein>
<dbReference type="GO" id="GO:0005524">
    <property type="term" value="F:ATP binding"/>
    <property type="evidence" value="ECO:0007669"/>
    <property type="project" value="UniProtKB-KW"/>
</dbReference>
<dbReference type="PROSITE" id="PS50893">
    <property type="entry name" value="ABC_TRANSPORTER_2"/>
    <property type="match status" value="1"/>
</dbReference>
<dbReference type="InterPro" id="IPR003439">
    <property type="entry name" value="ABC_transporter-like_ATP-bd"/>
</dbReference>
<dbReference type="Proteomes" id="UP000093111">
    <property type="component" value="Unassembled WGS sequence"/>
</dbReference>
<dbReference type="PANTHER" id="PTHR42781">
    <property type="entry name" value="SPERMIDINE/PUTRESCINE IMPORT ATP-BINDING PROTEIN POTA"/>
    <property type="match status" value="1"/>
</dbReference>
<sequence length="240" mass="25695">MPPPETDTALRLDGVVVRFGKTGLRFDCAIGKGQIVAVTGASGSGKSTLLNVIAGFETPDAGTVEILGEDVAGRDPAERPVSVIFQEHNLFSHLDVSTNIGLGIDPSLRLGLKERADIATALERVGLDGFGKRLPPTLSGGERQRVALARALVRRKPVLLLDEPFAALDPGLRAGMSGLLRDLHRQEGNTMLIVTHHPDDVRALADSVVFLDEGRILLHEPTAQFLDHSDIPAVARFLGR</sequence>
<reference evidence="10 11" key="1">
    <citation type="journal article" date="2016" name="Syst. Appl. Microbiol.">
        <title>Pararhizobium polonicum sp. nov. isolated from tumors on stone fruit rootstocks.</title>
        <authorList>
            <person name="Pulawska J."/>
            <person name="Kuzmanovic N."/>
            <person name="Willems A."/>
            <person name="Pothier J.F."/>
        </authorList>
    </citation>
    <scope>NUCLEOTIDE SEQUENCE [LARGE SCALE GENOMIC DNA]</scope>
    <source>
        <strain evidence="10 11">F5.1</strain>
    </source>
</reference>
<dbReference type="OrthoDB" id="9802264at2"/>
<keyword evidence="8" id="KW-0472">Membrane</keyword>
<evidence type="ECO:0000259" key="9">
    <source>
        <dbReference type="PROSITE" id="PS50893"/>
    </source>
</evidence>
<dbReference type="EMBL" id="LGLV01000010">
    <property type="protein sequence ID" value="OBZ94331.1"/>
    <property type="molecule type" value="Genomic_DNA"/>
</dbReference>
<dbReference type="SMART" id="SM00382">
    <property type="entry name" value="AAA"/>
    <property type="match status" value="1"/>
</dbReference>
<dbReference type="InterPro" id="IPR027417">
    <property type="entry name" value="P-loop_NTPase"/>
</dbReference>
<evidence type="ECO:0000256" key="5">
    <source>
        <dbReference type="ARBA" id="ARBA00022741"/>
    </source>
</evidence>
<dbReference type="PROSITE" id="PS00211">
    <property type="entry name" value="ABC_TRANSPORTER_1"/>
    <property type="match status" value="1"/>
</dbReference>
<dbReference type="PATRIC" id="fig|1612624.7.peg.5289"/>
<accession>A0A1C7NZ88</accession>
<evidence type="ECO:0000256" key="7">
    <source>
        <dbReference type="ARBA" id="ARBA00022967"/>
    </source>
</evidence>
<evidence type="ECO:0000256" key="6">
    <source>
        <dbReference type="ARBA" id="ARBA00022840"/>
    </source>
</evidence>
<organism evidence="10 11">
    <name type="scientific">Pararhizobium polonicum</name>
    <dbReference type="NCBI Taxonomy" id="1612624"/>
    <lineage>
        <taxon>Bacteria</taxon>
        <taxon>Pseudomonadati</taxon>
        <taxon>Pseudomonadota</taxon>
        <taxon>Alphaproteobacteria</taxon>
        <taxon>Hyphomicrobiales</taxon>
        <taxon>Rhizobiaceae</taxon>
        <taxon>Rhizobium/Agrobacterium group</taxon>
        <taxon>Pararhizobium</taxon>
    </lineage>
</organism>
<dbReference type="InterPro" id="IPR050093">
    <property type="entry name" value="ABC_SmlMolc_Importer"/>
</dbReference>
<dbReference type="GO" id="GO:0016887">
    <property type="term" value="F:ATP hydrolysis activity"/>
    <property type="evidence" value="ECO:0007669"/>
    <property type="project" value="InterPro"/>
</dbReference>
<comment type="caution">
    <text evidence="10">The sequence shown here is derived from an EMBL/GenBank/DDBJ whole genome shotgun (WGS) entry which is preliminary data.</text>
</comment>
<dbReference type="AlphaFoldDB" id="A0A1C7NZ88"/>
<dbReference type="PANTHER" id="PTHR42781:SF1">
    <property type="entry name" value="THIAMINE IMPORT ATP-BINDING PROTEIN THIQ"/>
    <property type="match status" value="1"/>
</dbReference>
<comment type="similarity">
    <text evidence="1">Belongs to the ABC transporter superfamily.</text>
</comment>
<proteinExistence type="inferred from homology"/>
<dbReference type="Gene3D" id="3.40.50.300">
    <property type="entry name" value="P-loop containing nucleotide triphosphate hydrolases"/>
    <property type="match status" value="1"/>
</dbReference>
<keyword evidence="11" id="KW-1185">Reference proteome</keyword>
<keyword evidence="7" id="KW-1278">Translocase</keyword>
<dbReference type="InterPro" id="IPR017871">
    <property type="entry name" value="ABC_transporter-like_CS"/>
</dbReference>
<evidence type="ECO:0000313" key="11">
    <source>
        <dbReference type="Proteomes" id="UP000093111"/>
    </source>
</evidence>
<evidence type="ECO:0000256" key="3">
    <source>
        <dbReference type="ARBA" id="ARBA00022475"/>
    </source>
</evidence>
<dbReference type="STRING" id="1612624.ADU59_16780"/>
<evidence type="ECO:0000256" key="2">
    <source>
        <dbReference type="ARBA" id="ARBA00022448"/>
    </source>
</evidence>
<evidence type="ECO:0000313" key="10">
    <source>
        <dbReference type="EMBL" id="OBZ94331.1"/>
    </source>
</evidence>